<dbReference type="Gene3D" id="3.80.10.10">
    <property type="entry name" value="Ribonuclease Inhibitor"/>
    <property type="match status" value="1"/>
</dbReference>
<dbReference type="FunFam" id="1.20.1280.50:FF:000005">
    <property type="entry name" value="F-box/LRR-repeat protein 3 isoform X1"/>
    <property type="match status" value="1"/>
</dbReference>
<dbReference type="SUPFAM" id="SSF81383">
    <property type="entry name" value="F-box domain"/>
    <property type="match status" value="1"/>
</dbReference>
<dbReference type="GO" id="GO:0031146">
    <property type="term" value="P:SCF-dependent proteasomal ubiquitin-dependent protein catabolic process"/>
    <property type="evidence" value="ECO:0007669"/>
    <property type="project" value="TreeGrafter"/>
</dbReference>
<accession>A0AAX6EIN4</accession>
<dbReference type="FunFam" id="3.80.10.10:FF:000449">
    <property type="entry name" value="F-box protein SKIP2"/>
    <property type="match status" value="1"/>
</dbReference>
<sequence length="527" mass="56266">MGQSSSTVSRTASSKPRSAAAKPTATMAPAIADGRDHSSDLPDDCLALILQLLGSRDRKRCSLVCRRWLHVDGQSRHRLSLDARASLAAAAPAIFDRFGSVTKLALKCDRRADSIGDDALALVSSRCPNLTRLKLRACREITEAGMAALARNCAGLKKLSCGSCAFGAKGIDAVLKGCPLMEEISIKRLRGLTDASGEQIGPGAAATSLRSVCLKELYNGQCFGPLIAGSPNLKTLKLFRCSGDWDRLLEEMAKKVPGIVEIHLEKLQVTDRGLHGLSACLDLEILHLVKTPECTDIGLAAVAEKCRLLRKIHIDGWKTNRIGDEGLMAVARRCPNLQELVLIGVNPTALSLGPIASNCKNLERLALCGSETFGDAEMFCIAAKCAALKKLCIKGCPVSDQGMEAIAGGCPNLVKIKVKKCRGVTPEGADWLRACRETLSVNLEVVAPIEIQDGSMSESGMTENSTQDHIAGLVEQIAAVELPSSSSGRPSQWKNRAAFMSGRNFFTAFRRWGGGPGGGSSRNLHHM</sequence>
<dbReference type="Proteomes" id="UP001140949">
    <property type="component" value="Unassembled WGS sequence"/>
</dbReference>
<dbReference type="InterPro" id="IPR057207">
    <property type="entry name" value="FBXL15_LRR"/>
</dbReference>
<dbReference type="Pfam" id="PF13516">
    <property type="entry name" value="LRR_6"/>
    <property type="match status" value="1"/>
</dbReference>
<reference evidence="3" key="2">
    <citation type="submission" date="2023-04" db="EMBL/GenBank/DDBJ databases">
        <authorList>
            <person name="Bruccoleri R.E."/>
            <person name="Oakeley E.J."/>
            <person name="Faust A.-M."/>
            <person name="Dessus-Babus S."/>
            <person name="Altorfer M."/>
            <person name="Burckhardt D."/>
            <person name="Oertli M."/>
            <person name="Naumann U."/>
            <person name="Petersen F."/>
            <person name="Wong J."/>
        </authorList>
    </citation>
    <scope>NUCLEOTIDE SEQUENCE</scope>
    <source>
        <strain evidence="3">GSM-AAB239-AS_SAM_17_03QT</strain>
        <tissue evidence="3">Leaf</tissue>
    </source>
</reference>
<dbReference type="SMART" id="SM00367">
    <property type="entry name" value="LRR_CC"/>
    <property type="match status" value="8"/>
</dbReference>
<proteinExistence type="predicted"/>
<reference evidence="3" key="1">
    <citation type="journal article" date="2023" name="GigaByte">
        <title>Genome assembly of the bearded iris, Iris pallida Lam.</title>
        <authorList>
            <person name="Bruccoleri R.E."/>
            <person name="Oakeley E.J."/>
            <person name="Faust A.M.E."/>
            <person name="Altorfer M."/>
            <person name="Dessus-Babus S."/>
            <person name="Burckhardt D."/>
            <person name="Oertli M."/>
            <person name="Naumann U."/>
            <person name="Petersen F."/>
            <person name="Wong J."/>
        </authorList>
    </citation>
    <scope>NUCLEOTIDE SEQUENCE</scope>
    <source>
        <strain evidence="3">GSM-AAB239-AS_SAM_17_03QT</strain>
    </source>
</reference>
<feature type="region of interest" description="Disordered" evidence="1">
    <location>
        <begin position="1"/>
        <end position="37"/>
    </location>
</feature>
<dbReference type="InterPro" id="IPR001810">
    <property type="entry name" value="F-box_dom"/>
</dbReference>
<evidence type="ECO:0000259" key="2">
    <source>
        <dbReference type="SMART" id="SM00256"/>
    </source>
</evidence>
<dbReference type="PANTHER" id="PTHR13318">
    <property type="entry name" value="PARTNER OF PAIRED, ISOFORM B-RELATED"/>
    <property type="match status" value="1"/>
</dbReference>
<dbReference type="GO" id="GO:0019005">
    <property type="term" value="C:SCF ubiquitin ligase complex"/>
    <property type="evidence" value="ECO:0007669"/>
    <property type="project" value="TreeGrafter"/>
</dbReference>
<dbReference type="PANTHER" id="PTHR13318:SF92">
    <property type="entry name" value="F-BOX_LRR-REPEAT PROTEIN 8-RELATED"/>
    <property type="match status" value="1"/>
</dbReference>
<feature type="compositionally biased region" description="Low complexity" evidence="1">
    <location>
        <begin position="1"/>
        <end position="32"/>
    </location>
</feature>
<dbReference type="Gene3D" id="1.20.1280.50">
    <property type="match status" value="1"/>
</dbReference>
<dbReference type="Pfam" id="PF00646">
    <property type="entry name" value="F-box"/>
    <property type="match status" value="1"/>
</dbReference>
<protein>
    <submittedName>
        <fullName evidence="3">F-box protein-like</fullName>
    </submittedName>
</protein>
<evidence type="ECO:0000313" key="4">
    <source>
        <dbReference type="Proteomes" id="UP001140949"/>
    </source>
</evidence>
<evidence type="ECO:0000313" key="3">
    <source>
        <dbReference type="EMBL" id="KAJ6804017.1"/>
    </source>
</evidence>
<dbReference type="CDD" id="cd22159">
    <property type="entry name" value="F-box_AtTIR1-like"/>
    <property type="match status" value="1"/>
</dbReference>
<dbReference type="SMART" id="SM00256">
    <property type="entry name" value="FBOX"/>
    <property type="match status" value="1"/>
</dbReference>
<dbReference type="InterPro" id="IPR001611">
    <property type="entry name" value="Leu-rich_rpt"/>
</dbReference>
<feature type="domain" description="F-box" evidence="2">
    <location>
        <begin position="41"/>
        <end position="81"/>
    </location>
</feature>
<dbReference type="SUPFAM" id="SSF52047">
    <property type="entry name" value="RNI-like"/>
    <property type="match status" value="1"/>
</dbReference>
<dbReference type="InterPro" id="IPR032675">
    <property type="entry name" value="LRR_dom_sf"/>
</dbReference>
<dbReference type="InterPro" id="IPR036047">
    <property type="entry name" value="F-box-like_dom_sf"/>
</dbReference>
<dbReference type="AlphaFoldDB" id="A0AAX6EIN4"/>
<dbReference type="GO" id="GO:0005737">
    <property type="term" value="C:cytoplasm"/>
    <property type="evidence" value="ECO:0007669"/>
    <property type="project" value="UniProtKB-ARBA"/>
</dbReference>
<organism evidence="3 4">
    <name type="scientific">Iris pallida</name>
    <name type="common">Sweet iris</name>
    <dbReference type="NCBI Taxonomy" id="29817"/>
    <lineage>
        <taxon>Eukaryota</taxon>
        <taxon>Viridiplantae</taxon>
        <taxon>Streptophyta</taxon>
        <taxon>Embryophyta</taxon>
        <taxon>Tracheophyta</taxon>
        <taxon>Spermatophyta</taxon>
        <taxon>Magnoliopsida</taxon>
        <taxon>Liliopsida</taxon>
        <taxon>Asparagales</taxon>
        <taxon>Iridaceae</taxon>
        <taxon>Iridoideae</taxon>
        <taxon>Irideae</taxon>
        <taxon>Iris</taxon>
    </lineage>
</organism>
<dbReference type="Pfam" id="PF25372">
    <property type="entry name" value="DUF7885"/>
    <property type="match status" value="1"/>
</dbReference>
<comment type="caution">
    <text evidence="3">The sequence shown here is derived from an EMBL/GenBank/DDBJ whole genome shotgun (WGS) entry which is preliminary data.</text>
</comment>
<dbReference type="EMBL" id="JANAVB010036020">
    <property type="protein sequence ID" value="KAJ6804017.1"/>
    <property type="molecule type" value="Genomic_DNA"/>
</dbReference>
<gene>
    <name evidence="3" type="ORF">M6B38_186120</name>
</gene>
<keyword evidence="4" id="KW-1185">Reference proteome</keyword>
<evidence type="ECO:0000256" key="1">
    <source>
        <dbReference type="SAM" id="MobiDB-lite"/>
    </source>
</evidence>
<name>A0AAX6EIN4_IRIPA</name>
<dbReference type="InterPro" id="IPR006553">
    <property type="entry name" value="Leu-rich_rpt_Cys-con_subtyp"/>
</dbReference>